<evidence type="ECO:0000313" key="3">
    <source>
        <dbReference type="Proteomes" id="UP001501074"/>
    </source>
</evidence>
<name>A0ABP7A5Y8_9ACTN</name>
<dbReference type="EMBL" id="BAAAZO010000009">
    <property type="protein sequence ID" value="GAA3625548.1"/>
    <property type="molecule type" value="Genomic_DNA"/>
</dbReference>
<protein>
    <recommendedName>
        <fullName evidence="4">Secreted protein</fullName>
    </recommendedName>
</protein>
<keyword evidence="3" id="KW-1185">Reference proteome</keyword>
<sequence length="143" mass="14799">MTSRISARPAALITFVAVLLALLSVTGLVTRNGHDPVAVSTVSTDALPSHRVQNPPHPIASPASHRSSVQTAERRLTTTVAGQGAEIHFPGGSPDVPATLSGRPWFPPTDLIDLPIDAFAQVVAATVSVSHRGRAPPASGYST</sequence>
<proteinExistence type="predicted"/>
<evidence type="ECO:0000313" key="2">
    <source>
        <dbReference type="EMBL" id="GAA3625548.1"/>
    </source>
</evidence>
<gene>
    <name evidence="2" type="ORF">GCM10022223_48400</name>
</gene>
<organism evidence="2 3">
    <name type="scientific">Kineosporia mesophila</name>
    <dbReference type="NCBI Taxonomy" id="566012"/>
    <lineage>
        <taxon>Bacteria</taxon>
        <taxon>Bacillati</taxon>
        <taxon>Actinomycetota</taxon>
        <taxon>Actinomycetes</taxon>
        <taxon>Kineosporiales</taxon>
        <taxon>Kineosporiaceae</taxon>
        <taxon>Kineosporia</taxon>
    </lineage>
</organism>
<dbReference type="RefSeq" id="WP_231484679.1">
    <property type="nucleotide sequence ID" value="NZ_BAAAZO010000009.1"/>
</dbReference>
<comment type="caution">
    <text evidence="2">The sequence shown here is derived from an EMBL/GenBank/DDBJ whole genome shotgun (WGS) entry which is preliminary data.</text>
</comment>
<evidence type="ECO:0000256" key="1">
    <source>
        <dbReference type="SAM" id="MobiDB-lite"/>
    </source>
</evidence>
<feature type="region of interest" description="Disordered" evidence="1">
    <location>
        <begin position="46"/>
        <end position="72"/>
    </location>
</feature>
<reference evidence="3" key="1">
    <citation type="journal article" date="2019" name="Int. J. Syst. Evol. Microbiol.">
        <title>The Global Catalogue of Microorganisms (GCM) 10K type strain sequencing project: providing services to taxonomists for standard genome sequencing and annotation.</title>
        <authorList>
            <consortium name="The Broad Institute Genomics Platform"/>
            <consortium name="The Broad Institute Genome Sequencing Center for Infectious Disease"/>
            <person name="Wu L."/>
            <person name="Ma J."/>
        </authorList>
    </citation>
    <scope>NUCLEOTIDE SEQUENCE [LARGE SCALE GENOMIC DNA]</scope>
    <source>
        <strain evidence="3">JCM 16902</strain>
    </source>
</reference>
<evidence type="ECO:0008006" key="4">
    <source>
        <dbReference type="Google" id="ProtNLM"/>
    </source>
</evidence>
<accession>A0ABP7A5Y8</accession>
<dbReference type="Proteomes" id="UP001501074">
    <property type="component" value="Unassembled WGS sequence"/>
</dbReference>